<dbReference type="CDD" id="cd00564">
    <property type="entry name" value="TMP_TenI"/>
    <property type="match status" value="1"/>
</dbReference>
<evidence type="ECO:0000256" key="1">
    <source>
        <dbReference type="ARBA" id="ARBA00001946"/>
    </source>
</evidence>
<keyword evidence="7" id="KW-0378">Hydrolase</keyword>
<dbReference type="Pfam" id="PF14815">
    <property type="entry name" value="NUDIX_4"/>
    <property type="match status" value="1"/>
</dbReference>
<reference evidence="19" key="1">
    <citation type="journal article" date="2019" name="Int. J. Syst. Evol. Microbiol.">
        <title>The Global Catalogue of Microorganisms (GCM) 10K type strain sequencing project: providing services to taxonomists for standard genome sequencing and annotation.</title>
        <authorList>
            <consortium name="The Broad Institute Genomics Platform"/>
            <consortium name="The Broad Institute Genome Sequencing Center for Infectious Disease"/>
            <person name="Wu L."/>
            <person name="Ma J."/>
        </authorList>
    </citation>
    <scope>NUCLEOTIDE SEQUENCE [LARGE SCALE GENOMIC DNA]</scope>
    <source>
        <strain evidence="19">NBRC 100033</strain>
    </source>
</reference>
<evidence type="ECO:0000256" key="13">
    <source>
        <dbReference type="ARBA" id="ARBA00040794"/>
    </source>
</evidence>
<evidence type="ECO:0000259" key="17">
    <source>
        <dbReference type="PROSITE" id="PS51462"/>
    </source>
</evidence>
<dbReference type="InterPro" id="IPR013785">
    <property type="entry name" value="Aldolase_TIM"/>
</dbReference>
<evidence type="ECO:0000256" key="15">
    <source>
        <dbReference type="ARBA" id="ARBA00041979"/>
    </source>
</evidence>
<comment type="similarity">
    <text evidence="2">Belongs to the Nudix hydrolase family.</text>
</comment>
<dbReference type="SUPFAM" id="SSF55811">
    <property type="entry name" value="Nudix"/>
    <property type="match status" value="1"/>
</dbReference>
<keyword evidence="5" id="KW-0479">Metal-binding</keyword>
<dbReference type="SUPFAM" id="SSF51391">
    <property type="entry name" value="Thiamin phosphate synthase"/>
    <property type="match status" value="1"/>
</dbReference>
<evidence type="ECO:0000256" key="11">
    <source>
        <dbReference type="ARBA" id="ARBA00036904"/>
    </source>
</evidence>
<dbReference type="NCBIfam" id="NF006530">
    <property type="entry name" value="PRK08999.1"/>
    <property type="match status" value="1"/>
</dbReference>
<comment type="catalytic activity">
    <reaction evidence="11">
        <text>8-oxo-GTP + H2O = 8-oxo-GMP + diphosphate + H(+)</text>
        <dbReference type="Rhea" id="RHEA:67616"/>
        <dbReference type="ChEBI" id="CHEBI:15377"/>
        <dbReference type="ChEBI" id="CHEBI:15378"/>
        <dbReference type="ChEBI" id="CHEBI:33019"/>
        <dbReference type="ChEBI" id="CHEBI:143553"/>
        <dbReference type="ChEBI" id="CHEBI:145694"/>
    </reaction>
</comment>
<dbReference type="InterPro" id="IPR000086">
    <property type="entry name" value="NUDIX_hydrolase_dom"/>
</dbReference>
<accession>A0ABQ5ZVS3</accession>
<evidence type="ECO:0000256" key="10">
    <source>
        <dbReference type="ARBA" id="ARBA00035861"/>
    </source>
</evidence>
<gene>
    <name evidence="18" type="ORF">GCM10007878_05680</name>
</gene>
<comment type="caution">
    <text evidence="18">The sequence shown here is derived from an EMBL/GenBank/DDBJ whole genome shotgun (WGS) entry which is preliminary data.</text>
</comment>
<dbReference type="InterPro" id="IPR036206">
    <property type="entry name" value="ThiamineP_synth_sf"/>
</dbReference>
<evidence type="ECO:0000256" key="6">
    <source>
        <dbReference type="ARBA" id="ARBA00022763"/>
    </source>
</evidence>
<dbReference type="InterPro" id="IPR015797">
    <property type="entry name" value="NUDIX_hydrolase-like_dom_sf"/>
</dbReference>
<evidence type="ECO:0000256" key="4">
    <source>
        <dbReference type="ARBA" id="ARBA00022705"/>
    </source>
</evidence>
<sequence length="312" mass="34283">MPQPMLVAAAAIINDKGQVLIARRPAGVDQAGLWELPGGKLAPYETGFQALKREIGEELGIEVLKARPLIRVRHSYSNKTVLLDVWKVLEFAGEPWGREGQPIRWVAVDDLVNYTFPAANKPIIKAVELPEEYLITGAFKDTQDALNRLNKALEQGVKLVQLRAHQLNAESYRELAQAFLGPCQSAGAKLMLNAAPELLNQVDADGIHLTAARLAQYDQRPVPVDKWLAASCHDAESITQAENIRADFITLSPVLKTPSHPKAQALGWHDFNNLTDNSKLPVYALGGMDKKQLDRIFGLGGQGLAGITQYWS</sequence>
<feature type="domain" description="Nudix hydrolase" evidence="17">
    <location>
        <begin position="3"/>
        <end position="131"/>
    </location>
</feature>
<dbReference type="RefSeq" id="WP_036239192.1">
    <property type="nucleotide sequence ID" value="NZ_BSOR01000011.1"/>
</dbReference>
<dbReference type="Pfam" id="PF02581">
    <property type="entry name" value="TMP-TENI"/>
    <property type="match status" value="1"/>
</dbReference>
<proteinExistence type="inferred from homology"/>
<comment type="cofactor">
    <cofactor evidence="1">
        <name>Mg(2+)</name>
        <dbReference type="ChEBI" id="CHEBI:18420"/>
    </cofactor>
</comment>
<dbReference type="PANTHER" id="PTHR47707">
    <property type="entry name" value="8-OXO-DGTP DIPHOSPHATASE"/>
    <property type="match status" value="1"/>
</dbReference>
<dbReference type="Proteomes" id="UP001156682">
    <property type="component" value="Unassembled WGS sequence"/>
</dbReference>
<evidence type="ECO:0000256" key="8">
    <source>
        <dbReference type="ARBA" id="ARBA00022842"/>
    </source>
</evidence>
<evidence type="ECO:0000256" key="5">
    <source>
        <dbReference type="ARBA" id="ARBA00022723"/>
    </source>
</evidence>
<dbReference type="CDD" id="cd03425">
    <property type="entry name" value="NUDIX_MutT_NudA_like"/>
    <property type="match status" value="1"/>
</dbReference>
<evidence type="ECO:0000256" key="2">
    <source>
        <dbReference type="ARBA" id="ARBA00005582"/>
    </source>
</evidence>
<keyword evidence="19" id="KW-1185">Reference proteome</keyword>
<evidence type="ECO:0000256" key="3">
    <source>
        <dbReference type="ARBA" id="ARBA00022457"/>
    </source>
</evidence>
<dbReference type="Gene3D" id="3.90.79.10">
    <property type="entry name" value="Nucleoside Triphosphate Pyrophosphohydrolase"/>
    <property type="match status" value="1"/>
</dbReference>
<evidence type="ECO:0000256" key="7">
    <source>
        <dbReference type="ARBA" id="ARBA00022801"/>
    </source>
</evidence>
<dbReference type="EC" id="3.6.1.55" evidence="12"/>
<evidence type="ECO:0000256" key="14">
    <source>
        <dbReference type="ARBA" id="ARBA00041592"/>
    </source>
</evidence>
<organism evidence="18 19">
    <name type="scientific">Marinospirillum insulare</name>
    <dbReference type="NCBI Taxonomy" id="217169"/>
    <lineage>
        <taxon>Bacteria</taxon>
        <taxon>Pseudomonadati</taxon>
        <taxon>Pseudomonadota</taxon>
        <taxon>Gammaproteobacteria</taxon>
        <taxon>Oceanospirillales</taxon>
        <taxon>Oceanospirillaceae</taxon>
        <taxon>Marinospirillum</taxon>
    </lineage>
</organism>
<dbReference type="EMBL" id="BSOR01000011">
    <property type="protein sequence ID" value="GLR63133.1"/>
    <property type="molecule type" value="Genomic_DNA"/>
</dbReference>
<keyword evidence="3" id="KW-0515">Mutator protein</keyword>
<evidence type="ECO:0000256" key="12">
    <source>
        <dbReference type="ARBA" id="ARBA00038905"/>
    </source>
</evidence>
<evidence type="ECO:0000256" key="9">
    <source>
        <dbReference type="ARBA" id="ARBA00023204"/>
    </source>
</evidence>
<dbReference type="InterPro" id="IPR029119">
    <property type="entry name" value="MutY_C"/>
</dbReference>
<dbReference type="NCBIfam" id="TIGR00586">
    <property type="entry name" value="mutt"/>
    <property type="match status" value="1"/>
</dbReference>
<dbReference type="PROSITE" id="PS51462">
    <property type="entry name" value="NUDIX"/>
    <property type="match status" value="1"/>
</dbReference>
<name>A0ABQ5ZVS3_9GAMM</name>
<dbReference type="InterPro" id="IPR022998">
    <property type="entry name" value="ThiamineP_synth_TenI"/>
</dbReference>
<evidence type="ECO:0000313" key="18">
    <source>
        <dbReference type="EMBL" id="GLR63133.1"/>
    </source>
</evidence>
<evidence type="ECO:0000313" key="19">
    <source>
        <dbReference type="Proteomes" id="UP001156682"/>
    </source>
</evidence>
<dbReference type="PROSITE" id="PS00893">
    <property type="entry name" value="NUDIX_BOX"/>
    <property type="match status" value="1"/>
</dbReference>
<dbReference type="Gene3D" id="3.20.20.70">
    <property type="entry name" value="Aldolase class I"/>
    <property type="match status" value="1"/>
</dbReference>
<keyword evidence="6" id="KW-0227">DNA damage</keyword>
<keyword evidence="9" id="KW-0234">DNA repair</keyword>
<keyword evidence="8" id="KW-0460">Magnesium</keyword>
<dbReference type="InterPro" id="IPR003561">
    <property type="entry name" value="Mutator_MutT"/>
</dbReference>
<keyword evidence="4" id="KW-0235">DNA replication</keyword>
<dbReference type="InterPro" id="IPR020084">
    <property type="entry name" value="NUDIX_hydrolase_CS"/>
</dbReference>
<dbReference type="PANTHER" id="PTHR47707:SF1">
    <property type="entry name" value="NUDIX HYDROLASE FAMILY PROTEIN"/>
    <property type="match status" value="1"/>
</dbReference>
<protein>
    <recommendedName>
        <fullName evidence="13">8-oxo-dGTP diphosphatase</fullName>
        <ecNumber evidence="12">3.6.1.55</ecNumber>
    </recommendedName>
    <alternativeName>
        <fullName evidence="16">7,8-dihydro-8-oxoguanine-triphosphatase</fullName>
    </alternativeName>
    <alternativeName>
        <fullName evidence="15">Mutator protein MutT</fullName>
    </alternativeName>
    <alternativeName>
        <fullName evidence="14">dGTP pyrophosphohydrolase</fullName>
    </alternativeName>
</protein>
<evidence type="ECO:0000256" key="16">
    <source>
        <dbReference type="ARBA" id="ARBA00042798"/>
    </source>
</evidence>
<dbReference type="InterPro" id="IPR047127">
    <property type="entry name" value="MutT-like"/>
</dbReference>
<comment type="catalytic activity">
    <reaction evidence="10">
        <text>8-oxo-dGTP + H2O = 8-oxo-dGMP + diphosphate + H(+)</text>
        <dbReference type="Rhea" id="RHEA:31575"/>
        <dbReference type="ChEBI" id="CHEBI:15377"/>
        <dbReference type="ChEBI" id="CHEBI:15378"/>
        <dbReference type="ChEBI" id="CHEBI:33019"/>
        <dbReference type="ChEBI" id="CHEBI:63224"/>
        <dbReference type="ChEBI" id="CHEBI:77896"/>
        <dbReference type="EC" id="3.6.1.55"/>
    </reaction>
</comment>